<dbReference type="InterPro" id="IPR007065">
    <property type="entry name" value="HPP"/>
</dbReference>
<proteinExistence type="predicted"/>
<organism evidence="4 5">
    <name type="scientific">Anthostomella pinea</name>
    <dbReference type="NCBI Taxonomy" id="933095"/>
    <lineage>
        <taxon>Eukaryota</taxon>
        <taxon>Fungi</taxon>
        <taxon>Dikarya</taxon>
        <taxon>Ascomycota</taxon>
        <taxon>Pezizomycotina</taxon>
        <taxon>Sordariomycetes</taxon>
        <taxon>Xylariomycetidae</taxon>
        <taxon>Xylariales</taxon>
        <taxon>Xylariaceae</taxon>
        <taxon>Anthostomella</taxon>
    </lineage>
</organism>
<gene>
    <name evidence="4" type="ORF">KHLLAP_LOCUS6790</name>
</gene>
<name>A0AAI8VKK3_9PEZI</name>
<evidence type="ECO:0000256" key="2">
    <source>
        <dbReference type="SAM" id="Phobius"/>
    </source>
</evidence>
<dbReference type="Pfam" id="PF04982">
    <property type="entry name" value="TM_HPP"/>
    <property type="match status" value="1"/>
</dbReference>
<evidence type="ECO:0000313" key="5">
    <source>
        <dbReference type="Proteomes" id="UP001295740"/>
    </source>
</evidence>
<dbReference type="PANTHER" id="PTHR33741">
    <property type="entry name" value="TRANSMEMBRANE PROTEIN DDB_G0269096-RELATED"/>
    <property type="match status" value="1"/>
</dbReference>
<keyword evidence="2" id="KW-0812">Transmembrane</keyword>
<dbReference type="PANTHER" id="PTHR33741:SF5">
    <property type="entry name" value="TRANSMEMBRANE PROTEIN DDB_G0269096-RELATED"/>
    <property type="match status" value="1"/>
</dbReference>
<feature type="transmembrane region" description="Helical" evidence="2">
    <location>
        <begin position="176"/>
        <end position="198"/>
    </location>
</feature>
<feature type="region of interest" description="Disordered" evidence="1">
    <location>
        <begin position="217"/>
        <end position="236"/>
    </location>
</feature>
<keyword evidence="2" id="KW-1133">Transmembrane helix</keyword>
<comment type="caution">
    <text evidence="4">The sequence shown here is derived from an EMBL/GenBank/DDBJ whole genome shotgun (WGS) entry which is preliminary data.</text>
</comment>
<feature type="transmembrane region" description="Helical" evidence="2">
    <location>
        <begin position="107"/>
        <end position="125"/>
    </location>
</feature>
<dbReference type="AlphaFoldDB" id="A0AAI8VKK3"/>
<feature type="transmembrane region" description="Helical" evidence="2">
    <location>
        <begin position="48"/>
        <end position="68"/>
    </location>
</feature>
<reference evidence="4" key="1">
    <citation type="submission" date="2023-10" db="EMBL/GenBank/DDBJ databases">
        <authorList>
            <person name="Hackl T."/>
        </authorList>
    </citation>
    <scope>NUCLEOTIDE SEQUENCE</scope>
</reference>
<evidence type="ECO:0000256" key="1">
    <source>
        <dbReference type="SAM" id="MobiDB-lite"/>
    </source>
</evidence>
<dbReference type="InterPro" id="IPR058581">
    <property type="entry name" value="TM_HPP"/>
</dbReference>
<dbReference type="EMBL" id="CAUWAG010000008">
    <property type="protein sequence ID" value="CAJ2506322.1"/>
    <property type="molecule type" value="Genomic_DNA"/>
</dbReference>
<keyword evidence="2" id="KW-0472">Membrane</keyword>
<accession>A0AAI8VKK3</accession>
<sequence>MPSPLQWNFDIDRYLNPLIPKPPWKHVPYPIAFLLGHRKGSLRPYGNLLLILSAFIGVFTSIVLIEVVTHHLPAVPNHGPVIIASSGAAAVLEFYAIESPLSQPRNFFISQIIASVIGISFGKLFQLSPDFESIRWLGGALACASTTALMALTNTVHPPAGATALIAVVDLAVVDMGWFLIPVVILDCAIMMTVALILNNVCRRFPLYWWTAEDLGRPRDEPSPRPSSGDEEKAAAQHAELIITRDVVLVPDHVRLSSEEQSLVEGLRSRL</sequence>
<feature type="domain" description="HPP transmembrane region" evidence="3">
    <location>
        <begin position="47"/>
        <end position="205"/>
    </location>
</feature>
<feature type="transmembrane region" description="Helical" evidence="2">
    <location>
        <begin position="137"/>
        <end position="156"/>
    </location>
</feature>
<keyword evidence="5" id="KW-1185">Reference proteome</keyword>
<protein>
    <submittedName>
        <fullName evidence="4">Uu.00g004520.m01.CDS01</fullName>
    </submittedName>
</protein>
<dbReference type="Proteomes" id="UP001295740">
    <property type="component" value="Unassembled WGS sequence"/>
</dbReference>
<feature type="compositionally biased region" description="Basic and acidic residues" evidence="1">
    <location>
        <begin position="217"/>
        <end position="235"/>
    </location>
</feature>
<evidence type="ECO:0000313" key="4">
    <source>
        <dbReference type="EMBL" id="CAJ2506322.1"/>
    </source>
</evidence>
<evidence type="ECO:0000259" key="3">
    <source>
        <dbReference type="Pfam" id="PF04982"/>
    </source>
</evidence>